<name>A0A498INX4_MALDO</name>
<evidence type="ECO:0000313" key="1">
    <source>
        <dbReference type="EMBL" id="RXH83904.1"/>
    </source>
</evidence>
<dbReference type="InterPro" id="IPR036457">
    <property type="entry name" value="PPM-type-like_dom_sf"/>
</dbReference>
<dbReference type="AlphaFoldDB" id="A0A498INX4"/>
<gene>
    <name evidence="1" type="ORF">DVH24_013149</name>
</gene>
<evidence type="ECO:0000313" key="2">
    <source>
        <dbReference type="Proteomes" id="UP000290289"/>
    </source>
</evidence>
<reference evidence="1 2" key="1">
    <citation type="submission" date="2018-10" db="EMBL/GenBank/DDBJ databases">
        <title>A high-quality apple genome assembly.</title>
        <authorList>
            <person name="Hu J."/>
        </authorList>
    </citation>
    <scope>NUCLEOTIDE SEQUENCE [LARGE SCALE GENOMIC DNA]</scope>
    <source>
        <strain evidence="2">cv. HFTH1</strain>
        <tissue evidence="1">Young leaf</tissue>
    </source>
</reference>
<accession>A0A498INX4</accession>
<organism evidence="1 2">
    <name type="scientific">Malus domestica</name>
    <name type="common">Apple</name>
    <name type="synonym">Pyrus malus</name>
    <dbReference type="NCBI Taxonomy" id="3750"/>
    <lineage>
        <taxon>Eukaryota</taxon>
        <taxon>Viridiplantae</taxon>
        <taxon>Streptophyta</taxon>
        <taxon>Embryophyta</taxon>
        <taxon>Tracheophyta</taxon>
        <taxon>Spermatophyta</taxon>
        <taxon>Magnoliopsida</taxon>
        <taxon>eudicotyledons</taxon>
        <taxon>Gunneridae</taxon>
        <taxon>Pentapetalae</taxon>
        <taxon>rosids</taxon>
        <taxon>fabids</taxon>
        <taxon>Rosales</taxon>
        <taxon>Rosaceae</taxon>
        <taxon>Amygdaloideae</taxon>
        <taxon>Maleae</taxon>
        <taxon>Malus</taxon>
    </lineage>
</organism>
<keyword evidence="2" id="KW-1185">Reference proteome</keyword>
<dbReference type="Proteomes" id="UP000290289">
    <property type="component" value="Chromosome 11"/>
</dbReference>
<sequence length="187" mass="21651">MYGGCICLLFERNSDRERRERVNYMLAHPYPVEPKTEIEGWLIFVDSVYYVWTTIFDLDLKVFCSSSLVHFSFKISCICLTAWFFVPRTSSSRPKLILLIPKLSPLYLTKQCYNSHKNGYNLSTPKTEKFSKDCENGCVRYGLSSMQGWRTTMEDAIENEYGTIGQAFGAVASFSQETEHFLQPHFL</sequence>
<proteinExistence type="predicted"/>
<comment type="caution">
    <text evidence="1">The sequence shown here is derived from an EMBL/GenBank/DDBJ whole genome shotgun (WGS) entry which is preliminary data.</text>
</comment>
<dbReference type="Gene3D" id="3.60.40.10">
    <property type="entry name" value="PPM-type phosphatase domain"/>
    <property type="match status" value="1"/>
</dbReference>
<dbReference type="EMBL" id="RDQH01000337">
    <property type="protein sequence ID" value="RXH83904.1"/>
    <property type="molecule type" value="Genomic_DNA"/>
</dbReference>
<protein>
    <submittedName>
        <fullName evidence="1">Uncharacterized protein</fullName>
    </submittedName>
</protein>